<dbReference type="InterPro" id="IPR044770">
    <property type="entry name" value="MFS_spinster-like"/>
</dbReference>
<dbReference type="Gene3D" id="1.20.1250.20">
    <property type="entry name" value="MFS general substrate transporter like domains"/>
    <property type="match status" value="1"/>
</dbReference>
<accession>X0UT51</accession>
<dbReference type="Pfam" id="PF07690">
    <property type="entry name" value="MFS_1"/>
    <property type="match status" value="1"/>
</dbReference>
<keyword evidence="3 6" id="KW-0812">Transmembrane</keyword>
<reference evidence="8" key="1">
    <citation type="journal article" date="2014" name="Front. Microbiol.">
        <title>High frequency of phylogenetically diverse reductive dehalogenase-homologous genes in deep subseafloor sedimentary metagenomes.</title>
        <authorList>
            <person name="Kawai M."/>
            <person name="Futagami T."/>
            <person name="Toyoda A."/>
            <person name="Takaki Y."/>
            <person name="Nishi S."/>
            <person name="Hori S."/>
            <person name="Arai W."/>
            <person name="Tsubouchi T."/>
            <person name="Morono Y."/>
            <person name="Uchiyama I."/>
            <person name="Ito T."/>
            <person name="Fujiyama A."/>
            <person name="Inagaki F."/>
            <person name="Takami H."/>
        </authorList>
    </citation>
    <scope>NUCLEOTIDE SEQUENCE</scope>
    <source>
        <strain evidence="8">Expedition CK06-06</strain>
    </source>
</reference>
<dbReference type="PROSITE" id="PS50850">
    <property type="entry name" value="MFS"/>
    <property type="match status" value="1"/>
</dbReference>
<feature type="non-terminal residue" evidence="8">
    <location>
        <position position="221"/>
    </location>
</feature>
<feature type="domain" description="Major facilitator superfamily (MFS) profile" evidence="7">
    <location>
        <begin position="27"/>
        <end position="221"/>
    </location>
</feature>
<feature type="transmembrane region" description="Helical" evidence="6">
    <location>
        <begin position="180"/>
        <end position="199"/>
    </location>
</feature>
<dbReference type="GO" id="GO:0022857">
    <property type="term" value="F:transmembrane transporter activity"/>
    <property type="evidence" value="ECO:0007669"/>
    <property type="project" value="InterPro"/>
</dbReference>
<feature type="transmembrane region" description="Helical" evidence="6">
    <location>
        <begin position="65"/>
        <end position="86"/>
    </location>
</feature>
<comment type="subcellular location">
    <subcellularLocation>
        <location evidence="1">Membrane</location>
        <topology evidence="1">Multi-pass membrane protein</topology>
    </subcellularLocation>
</comment>
<evidence type="ECO:0000313" key="8">
    <source>
        <dbReference type="EMBL" id="GAG09009.1"/>
    </source>
</evidence>
<evidence type="ECO:0000256" key="3">
    <source>
        <dbReference type="ARBA" id="ARBA00022692"/>
    </source>
</evidence>
<evidence type="ECO:0000256" key="1">
    <source>
        <dbReference type="ARBA" id="ARBA00004141"/>
    </source>
</evidence>
<evidence type="ECO:0000256" key="2">
    <source>
        <dbReference type="ARBA" id="ARBA00022448"/>
    </source>
</evidence>
<gene>
    <name evidence="8" type="ORF">S01H1_44641</name>
</gene>
<dbReference type="InterPro" id="IPR036259">
    <property type="entry name" value="MFS_trans_sf"/>
</dbReference>
<evidence type="ECO:0000256" key="5">
    <source>
        <dbReference type="ARBA" id="ARBA00023136"/>
    </source>
</evidence>
<comment type="caution">
    <text evidence="8">The sequence shown here is derived from an EMBL/GenBank/DDBJ whole genome shotgun (WGS) entry which is preliminary data.</text>
</comment>
<feature type="transmembrane region" description="Helical" evidence="6">
    <location>
        <begin position="22"/>
        <end position="44"/>
    </location>
</feature>
<dbReference type="AlphaFoldDB" id="X0UT51"/>
<dbReference type="GO" id="GO:0016020">
    <property type="term" value="C:membrane"/>
    <property type="evidence" value="ECO:0007669"/>
    <property type="project" value="UniProtKB-SubCell"/>
</dbReference>
<dbReference type="EMBL" id="BARS01028482">
    <property type="protein sequence ID" value="GAG09009.1"/>
    <property type="molecule type" value="Genomic_DNA"/>
</dbReference>
<keyword evidence="4 6" id="KW-1133">Transmembrane helix</keyword>
<name>X0UT51_9ZZZZ</name>
<keyword evidence="2" id="KW-0813">Transport</keyword>
<proteinExistence type="predicted"/>
<feature type="transmembrane region" description="Helical" evidence="6">
    <location>
        <begin position="153"/>
        <end position="174"/>
    </location>
</feature>
<dbReference type="InterPro" id="IPR020846">
    <property type="entry name" value="MFS_dom"/>
</dbReference>
<organism evidence="8">
    <name type="scientific">marine sediment metagenome</name>
    <dbReference type="NCBI Taxonomy" id="412755"/>
    <lineage>
        <taxon>unclassified sequences</taxon>
        <taxon>metagenomes</taxon>
        <taxon>ecological metagenomes</taxon>
    </lineage>
</organism>
<dbReference type="PANTHER" id="PTHR23505:SF79">
    <property type="entry name" value="PROTEIN SPINSTER"/>
    <property type="match status" value="1"/>
</dbReference>
<sequence>MTDLSDSVTGNPTSPDVPVTQAYIRVVLGMMMIVMIINSVDRTILSILVQDIKVEFSLDDRQMGILLGPAFTVFNVLASFPLSAFADRGHRRLVISAGLFFWSLFTTLTALATGFWSLLLLRMGVGIGEASSTAPGQSLISSYVRPDQRSQSLSVIAIGAVLGLAIGMMLGGYISEWRGWRTAFVVAGLPGIIFSVIFFRTIREPNNIEHPVTWMETIKEM</sequence>
<feature type="transmembrane region" description="Helical" evidence="6">
    <location>
        <begin position="98"/>
        <end position="121"/>
    </location>
</feature>
<evidence type="ECO:0000256" key="4">
    <source>
        <dbReference type="ARBA" id="ARBA00022989"/>
    </source>
</evidence>
<evidence type="ECO:0000259" key="7">
    <source>
        <dbReference type="PROSITE" id="PS50850"/>
    </source>
</evidence>
<protein>
    <recommendedName>
        <fullName evidence="7">Major facilitator superfamily (MFS) profile domain-containing protein</fullName>
    </recommendedName>
</protein>
<dbReference type="SUPFAM" id="SSF103473">
    <property type="entry name" value="MFS general substrate transporter"/>
    <property type="match status" value="1"/>
</dbReference>
<evidence type="ECO:0000256" key="6">
    <source>
        <dbReference type="SAM" id="Phobius"/>
    </source>
</evidence>
<dbReference type="InterPro" id="IPR011701">
    <property type="entry name" value="MFS"/>
</dbReference>
<dbReference type="PANTHER" id="PTHR23505">
    <property type="entry name" value="SPINSTER"/>
    <property type="match status" value="1"/>
</dbReference>
<keyword evidence="5 6" id="KW-0472">Membrane</keyword>